<dbReference type="Gene3D" id="3.40.1620.10">
    <property type="entry name" value="YefM-like domain"/>
    <property type="match status" value="1"/>
</dbReference>
<evidence type="ECO:0000313" key="3">
    <source>
        <dbReference type="Proteomes" id="UP000231382"/>
    </source>
</evidence>
<sequence length="100" mass="11451">MKTITAKNLRDNLDEIVKRVGRGESIKVTYRSRSAFVIQPDYDGKVFEKPGSLSAMQAYVAKVREVNKTSRKSELDSAKSVKELYHNMLDNNPKYKSDHE</sequence>
<dbReference type="AlphaFoldDB" id="A0A2H0W7E1"/>
<organism evidence="2 3">
    <name type="scientific">Candidatus Berkelbacteria bacterium CG10_big_fil_rev_8_21_14_0_10_43_13</name>
    <dbReference type="NCBI Taxonomy" id="1974514"/>
    <lineage>
        <taxon>Bacteria</taxon>
        <taxon>Candidatus Berkelbacteria</taxon>
    </lineage>
</organism>
<protein>
    <recommendedName>
        <fullName evidence="4">Antitoxin</fullName>
    </recommendedName>
</protein>
<reference evidence="3" key="1">
    <citation type="submission" date="2017-09" db="EMBL/GenBank/DDBJ databases">
        <title>Depth-based differentiation of microbial function through sediment-hosted aquifers and enrichment of novel symbionts in the deep terrestrial subsurface.</title>
        <authorList>
            <person name="Probst A.J."/>
            <person name="Ladd B."/>
            <person name="Jarett J.K."/>
            <person name="Geller-Mcgrath D.E."/>
            <person name="Sieber C.M.K."/>
            <person name="Emerson J.B."/>
            <person name="Anantharaman K."/>
            <person name="Thomas B.C."/>
            <person name="Malmstrom R."/>
            <person name="Stieglmeier M."/>
            <person name="Klingl A."/>
            <person name="Woyke T."/>
            <person name="Ryan C.M."/>
            <person name="Banfield J.F."/>
        </authorList>
    </citation>
    <scope>NUCLEOTIDE SEQUENCE [LARGE SCALE GENOMIC DNA]</scope>
</reference>
<dbReference type="InterPro" id="IPR036165">
    <property type="entry name" value="YefM-like_sf"/>
</dbReference>
<comment type="similarity">
    <text evidence="1">Belongs to the phD/YefM antitoxin family.</text>
</comment>
<accession>A0A2H0W7E1</accession>
<gene>
    <name evidence="2" type="ORF">COT78_00785</name>
</gene>
<evidence type="ECO:0000256" key="1">
    <source>
        <dbReference type="ARBA" id="ARBA00009981"/>
    </source>
</evidence>
<dbReference type="NCBIfam" id="TIGR01552">
    <property type="entry name" value="phd_fam"/>
    <property type="match status" value="1"/>
</dbReference>
<name>A0A2H0W7E1_9BACT</name>
<dbReference type="EMBL" id="PEZW01000006">
    <property type="protein sequence ID" value="PIS08001.1"/>
    <property type="molecule type" value="Genomic_DNA"/>
</dbReference>
<evidence type="ECO:0000313" key="2">
    <source>
        <dbReference type="EMBL" id="PIS08001.1"/>
    </source>
</evidence>
<comment type="caution">
    <text evidence="2">The sequence shown here is derived from an EMBL/GenBank/DDBJ whole genome shotgun (WGS) entry which is preliminary data.</text>
</comment>
<proteinExistence type="inferred from homology"/>
<dbReference type="Proteomes" id="UP000231382">
    <property type="component" value="Unassembled WGS sequence"/>
</dbReference>
<evidence type="ECO:0008006" key="4">
    <source>
        <dbReference type="Google" id="ProtNLM"/>
    </source>
</evidence>
<dbReference type="SUPFAM" id="SSF143120">
    <property type="entry name" value="YefM-like"/>
    <property type="match status" value="1"/>
</dbReference>